<dbReference type="AlphaFoldDB" id="A0A9D1ERD6"/>
<sequence>MIYYVSQKNKAPGTGTKNDPFRTIGQAARIAMPGDTVLIGGGIYREWVDPKNGGLGNNQRITYLAAKGERPVISGAEIIDGWKREKENVWSASVDNALFAGRNPYEKELYGDWYDGLGQTHHAGELFLDGEAMYESPSLEALLDNAGDAGRLSWFAQVTGKQTIFYGNFCGKDPNAALTEISARPFCFFPSRTGRDYITVSGFEIRQAAVQWAPPTAFQPGLIGPNWSKGWIIENCRIHDSKCSGISLGKKEDLKDNAWTKNPIKNGTQTYTEMIFSNLRDGWNKEHVGSHTVRDNEIYNCGQAGIIGCMGGAFSRIVHNHIHHINVRQEISGAEIAGIKLHAAIDVMIERNFIHDCTRGLWLDWQAQGAAVRRNAFYANRTEDLFVEVCHGPCLVENNIMLSDRSFLNVSQGTACVHNLFAGTLYALPDTNRFTLYHLPHSTAVGGVMLVYGGDDRILNNIFSGTDGPRAEHETCGTSCYDGYGSVLSQSETLANSAQFDTVYTFPVQIRDNAYVNGALPSSLEENPRTASGFAAEFSISWEDGQCWLNTNLYDAPLDLLASPVSTETLGKAFESDQAFENPDGSPLQINTDFYGNKRGNAVKIGPLETPSPRIRLW</sequence>
<gene>
    <name evidence="6" type="ORF">IAB44_04925</name>
</gene>
<dbReference type="GO" id="GO:0016837">
    <property type="term" value="F:carbon-oxygen lyase activity, acting on polysaccharides"/>
    <property type="evidence" value="ECO:0007669"/>
    <property type="project" value="TreeGrafter"/>
</dbReference>
<protein>
    <submittedName>
        <fullName evidence="6">Right-handed parallel beta-helix repeat-containing protein</fullName>
    </submittedName>
</protein>
<dbReference type="GO" id="GO:0005576">
    <property type="term" value="C:extracellular region"/>
    <property type="evidence" value="ECO:0007669"/>
    <property type="project" value="UniProtKB-SubCell"/>
</dbReference>
<dbReference type="InterPro" id="IPR049169">
    <property type="entry name" value="Glyco_hydro_120_ins"/>
</dbReference>
<dbReference type="Pfam" id="PF21258">
    <property type="entry name" value="Glyco_hydro_120_ins"/>
    <property type="match status" value="1"/>
</dbReference>
<dbReference type="InterPro" id="IPR039448">
    <property type="entry name" value="Beta_helix"/>
</dbReference>
<dbReference type="EMBL" id="DVIQ01000024">
    <property type="protein sequence ID" value="HIS30882.1"/>
    <property type="molecule type" value="Genomic_DNA"/>
</dbReference>
<evidence type="ECO:0000259" key="5">
    <source>
        <dbReference type="Pfam" id="PF21258"/>
    </source>
</evidence>
<dbReference type="InterPro" id="IPR011050">
    <property type="entry name" value="Pectin_lyase_fold/virulence"/>
</dbReference>
<feature type="domain" description="Right handed beta helix" evidence="4">
    <location>
        <begin position="233"/>
        <end position="404"/>
    </location>
</feature>
<dbReference type="PANTHER" id="PTHR40088:SF2">
    <property type="entry name" value="SECRETED SUGAR HYDROLASE"/>
    <property type="match status" value="1"/>
</dbReference>
<evidence type="ECO:0000313" key="7">
    <source>
        <dbReference type="Proteomes" id="UP000823935"/>
    </source>
</evidence>
<keyword evidence="2" id="KW-0964">Secreted</keyword>
<evidence type="ECO:0000256" key="3">
    <source>
        <dbReference type="ARBA" id="ARBA00022729"/>
    </source>
</evidence>
<comment type="caution">
    <text evidence="6">The sequence shown here is derived from an EMBL/GenBank/DDBJ whole genome shotgun (WGS) entry which is preliminary data.</text>
</comment>
<dbReference type="InterPro" id="IPR013780">
    <property type="entry name" value="Glyco_hydro_b"/>
</dbReference>
<dbReference type="InterPro" id="IPR012334">
    <property type="entry name" value="Pectin_lyas_fold"/>
</dbReference>
<dbReference type="SUPFAM" id="SSF51126">
    <property type="entry name" value="Pectin lyase-like"/>
    <property type="match status" value="1"/>
</dbReference>
<reference evidence="6" key="1">
    <citation type="submission" date="2020-10" db="EMBL/GenBank/DDBJ databases">
        <authorList>
            <person name="Gilroy R."/>
        </authorList>
    </citation>
    <scope>NUCLEOTIDE SEQUENCE</scope>
    <source>
        <strain evidence="6">CHK190-19873</strain>
    </source>
</reference>
<dbReference type="Gene3D" id="2.160.20.10">
    <property type="entry name" value="Single-stranded right-handed beta-helix, Pectin lyase-like"/>
    <property type="match status" value="1"/>
</dbReference>
<feature type="domain" description="Glycoside hydrolase 120 insertion" evidence="5">
    <location>
        <begin position="79"/>
        <end position="181"/>
    </location>
</feature>
<proteinExistence type="predicted"/>
<evidence type="ECO:0000313" key="6">
    <source>
        <dbReference type="EMBL" id="HIS30882.1"/>
    </source>
</evidence>
<dbReference type="Pfam" id="PF13229">
    <property type="entry name" value="Beta_helix"/>
    <property type="match status" value="1"/>
</dbReference>
<evidence type="ECO:0000256" key="1">
    <source>
        <dbReference type="ARBA" id="ARBA00004613"/>
    </source>
</evidence>
<accession>A0A9D1ERD6</accession>
<organism evidence="6 7">
    <name type="scientific">Candidatus Limivivens intestinipullorum</name>
    <dbReference type="NCBI Taxonomy" id="2840858"/>
    <lineage>
        <taxon>Bacteria</taxon>
        <taxon>Bacillati</taxon>
        <taxon>Bacillota</taxon>
        <taxon>Clostridia</taxon>
        <taxon>Lachnospirales</taxon>
        <taxon>Lachnospiraceae</taxon>
        <taxon>Lachnospiraceae incertae sedis</taxon>
        <taxon>Candidatus Limivivens</taxon>
    </lineage>
</organism>
<dbReference type="InterPro" id="IPR052052">
    <property type="entry name" value="Polysaccharide_Lyase_9"/>
</dbReference>
<dbReference type="PANTHER" id="PTHR40088">
    <property type="entry name" value="PECTATE LYASE (EUROFUNG)"/>
    <property type="match status" value="1"/>
</dbReference>
<reference evidence="6" key="2">
    <citation type="journal article" date="2021" name="PeerJ">
        <title>Extensive microbial diversity within the chicken gut microbiome revealed by metagenomics and culture.</title>
        <authorList>
            <person name="Gilroy R."/>
            <person name="Ravi A."/>
            <person name="Getino M."/>
            <person name="Pursley I."/>
            <person name="Horton D.L."/>
            <person name="Alikhan N.F."/>
            <person name="Baker D."/>
            <person name="Gharbi K."/>
            <person name="Hall N."/>
            <person name="Watson M."/>
            <person name="Adriaenssens E.M."/>
            <person name="Foster-Nyarko E."/>
            <person name="Jarju S."/>
            <person name="Secka A."/>
            <person name="Antonio M."/>
            <person name="Oren A."/>
            <person name="Chaudhuri R.R."/>
            <person name="La Ragione R."/>
            <person name="Hildebrand F."/>
            <person name="Pallen M.J."/>
        </authorList>
    </citation>
    <scope>NUCLEOTIDE SEQUENCE</scope>
    <source>
        <strain evidence="6">CHK190-19873</strain>
    </source>
</reference>
<dbReference type="Proteomes" id="UP000823935">
    <property type="component" value="Unassembled WGS sequence"/>
</dbReference>
<keyword evidence="3" id="KW-0732">Signal</keyword>
<comment type="subcellular location">
    <subcellularLocation>
        <location evidence="1">Secreted</location>
    </subcellularLocation>
</comment>
<evidence type="ECO:0000256" key="2">
    <source>
        <dbReference type="ARBA" id="ARBA00022525"/>
    </source>
</evidence>
<dbReference type="Gene3D" id="2.60.40.1180">
    <property type="entry name" value="Golgi alpha-mannosidase II"/>
    <property type="match status" value="1"/>
</dbReference>
<name>A0A9D1ERD6_9FIRM</name>
<evidence type="ECO:0000259" key="4">
    <source>
        <dbReference type="Pfam" id="PF13229"/>
    </source>
</evidence>